<dbReference type="PANTHER" id="PTHR30589:SF0">
    <property type="entry name" value="PHOSPHATIDYLGLYCEROL--PROLIPOPROTEIN DIACYLGLYCERYL TRANSFERASE"/>
    <property type="match status" value="1"/>
</dbReference>
<keyword evidence="8" id="KW-0328">Glycosyltransferase</keyword>
<feature type="transmembrane region" description="Helical" evidence="7">
    <location>
        <begin position="267"/>
        <end position="290"/>
    </location>
</feature>
<dbReference type="GO" id="GO:0042158">
    <property type="term" value="P:lipoprotein biosynthetic process"/>
    <property type="evidence" value="ECO:0007669"/>
    <property type="project" value="UniProtKB-UniRule"/>
</dbReference>
<dbReference type="EC" id="2.5.1.145" evidence="7"/>
<evidence type="ECO:0000256" key="4">
    <source>
        <dbReference type="ARBA" id="ARBA00022692"/>
    </source>
</evidence>
<feature type="transmembrane region" description="Helical" evidence="7">
    <location>
        <begin position="240"/>
        <end position="260"/>
    </location>
</feature>
<feature type="transmembrane region" description="Helical" evidence="7">
    <location>
        <begin position="91"/>
        <end position="112"/>
    </location>
</feature>
<feature type="binding site" evidence="7">
    <location>
        <position position="162"/>
    </location>
    <ligand>
        <name>a 1,2-diacyl-sn-glycero-3-phospho-(1'-sn-glycerol)</name>
        <dbReference type="ChEBI" id="CHEBI:64716"/>
    </ligand>
</feature>
<dbReference type="GO" id="GO:0005886">
    <property type="term" value="C:plasma membrane"/>
    <property type="evidence" value="ECO:0007669"/>
    <property type="project" value="UniProtKB-SubCell"/>
</dbReference>
<sequence>MNRPSWSTAFNIGGGFPIQWYGIIVSIGIIFAILMFVFKLIYCYKLQDNSFYFFIFIAVLTMVLGARLWSFVIGDSNFANNNFFDFRNGGLAIQGGILLTSIVGVIYFNFFLNSKTNKTKTIAELLNNKNEIKAVYVERNISVLVMLDLIAPCVLIGQAIGRWGNFFNQEVYGFALAGTMNDPQALANTQWGFLKILMPKVWDGMWIDGQFRIPLFLIESFFNTIFFVLIYFVMDFIRGVKSGTIGFSYFLATGIIRLILENFRDQTFYFQTSITTSILFIVVGILGIFYCQFIHVKLRNYFWTYFFLYAFYKVAAFFTTLFLNNRKQMAQQKFAFYEKSLPNKKRSFFEMKYYNDVTTPKIYRLTDQEMKLFDKLEAVTTS</sequence>
<evidence type="ECO:0000256" key="3">
    <source>
        <dbReference type="ARBA" id="ARBA00022679"/>
    </source>
</evidence>
<protein>
    <recommendedName>
        <fullName evidence="7">Phosphatidylglycerol--prolipoprotein diacylglyceryl transferase</fullName>
        <ecNumber evidence="7">2.5.1.145</ecNumber>
    </recommendedName>
</protein>
<dbReference type="Pfam" id="PF01790">
    <property type="entry name" value="LGT"/>
    <property type="match status" value="2"/>
</dbReference>
<accession>A0ABC7ZIC4</accession>
<feature type="transmembrane region" description="Helical" evidence="7">
    <location>
        <begin position="20"/>
        <end position="44"/>
    </location>
</feature>
<feature type="transmembrane region" description="Helical" evidence="7">
    <location>
        <begin position="51"/>
        <end position="71"/>
    </location>
</feature>
<dbReference type="Proteomes" id="UP000005254">
    <property type="component" value="Chromosome"/>
</dbReference>
<name>A0ABC7ZIC4_MYCGT</name>
<evidence type="ECO:0000313" key="8">
    <source>
        <dbReference type="EMBL" id="AFQ03892.1"/>
    </source>
</evidence>
<feature type="transmembrane region" description="Helical" evidence="7">
    <location>
        <begin position="215"/>
        <end position="234"/>
    </location>
</feature>
<dbReference type="InterPro" id="IPR001640">
    <property type="entry name" value="Lgt"/>
</dbReference>
<dbReference type="GO" id="GO:0008961">
    <property type="term" value="F:phosphatidylglycerol-prolipoprotein diacylglyceryl transferase activity"/>
    <property type="evidence" value="ECO:0007669"/>
    <property type="project" value="UniProtKB-UniRule"/>
</dbReference>
<dbReference type="GeneID" id="99646905"/>
<comment type="catalytic activity">
    <reaction evidence="7">
        <text>L-cysteinyl-[prolipoprotein] + a 1,2-diacyl-sn-glycero-3-phospho-(1'-sn-glycerol) = an S-1,2-diacyl-sn-glyceryl-L-cysteinyl-[prolipoprotein] + sn-glycerol 1-phosphate + H(+)</text>
        <dbReference type="Rhea" id="RHEA:56712"/>
        <dbReference type="Rhea" id="RHEA-COMP:14679"/>
        <dbReference type="Rhea" id="RHEA-COMP:14680"/>
        <dbReference type="ChEBI" id="CHEBI:15378"/>
        <dbReference type="ChEBI" id="CHEBI:29950"/>
        <dbReference type="ChEBI" id="CHEBI:57685"/>
        <dbReference type="ChEBI" id="CHEBI:64716"/>
        <dbReference type="ChEBI" id="CHEBI:140658"/>
        <dbReference type="EC" id="2.5.1.145"/>
    </reaction>
</comment>
<dbReference type="PANTHER" id="PTHR30589">
    <property type="entry name" value="PROLIPOPROTEIN DIACYLGLYCERYL TRANSFERASE"/>
    <property type="match status" value="1"/>
</dbReference>
<dbReference type="KEGG" id="mgx:CM1_00510"/>
<evidence type="ECO:0000256" key="7">
    <source>
        <dbReference type="HAMAP-Rule" id="MF_01147"/>
    </source>
</evidence>
<dbReference type="RefSeq" id="WP_009885643.1">
    <property type="nucleotide sequence ID" value="NC_018497.1"/>
</dbReference>
<evidence type="ECO:0000256" key="6">
    <source>
        <dbReference type="ARBA" id="ARBA00023136"/>
    </source>
</evidence>
<gene>
    <name evidence="7" type="primary">lgt</name>
    <name evidence="8" type="ORF">CM1_00510</name>
</gene>
<comment type="pathway">
    <text evidence="7">Protein modification; lipoprotein biosynthesis (diacylglyceryl transfer).</text>
</comment>
<dbReference type="HAMAP" id="MF_01147">
    <property type="entry name" value="Lgt"/>
    <property type="match status" value="1"/>
</dbReference>
<organism evidence="8 9">
    <name type="scientific">Mycoplasmoides genitalium M6320</name>
    <dbReference type="NCBI Taxonomy" id="662945"/>
    <lineage>
        <taxon>Bacteria</taxon>
        <taxon>Bacillati</taxon>
        <taxon>Mycoplasmatota</taxon>
        <taxon>Mycoplasmoidales</taxon>
        <taxon>Mycoplasmoidaceae</taxon>
        <taxon>Mycoplasmoides</taxon>
    </lineage>
</organism>
<evidence type="ECO:0000256" key="2">
    <source>
        <dbReference type="ARBA" id="ARBA00022475"/>
    </source>
</evidence>
<comment type="similarity">
    <text evidence="1 7">Belongs to the Lgt family.</text>
</comment>
<keyword evidence="6 7" id="KW-0472">Membrane</keyword>
<keyword evidence="4 7" id="KW-0812">Transmembrane</keyword>
<comment type="function">
    <text evidence="7">Catalyzes the transfer of the diacylglyceryl group from phosphatidylglycerol to the sulfhydryl group of the N-terminal cysteine of a prolipoprotein, the first step in the formation of mature lipoproteins.</text>
</comment>
<evidence type="ECO:0000256" key="5">
    <source>
        <dbReference type="ARBA" id="ARBA00022989"/>
    </source>
</evidence>
<dbReference type="NCBIfam" id="TIGR00544">
    <property type="entry name" value="lgt"/>
    <property type="match status" value="1"/>
</dbReference>
<feature type="transmembrane region" description="Helical" evidence="7">
    <location>
        <begin position="302"/>
        <end position="323"/>
    </location>
</feature>
<keyword evidence="3 7" id="KW-0808">Transferase</keyword>
<evidence type="ECO:0000313" key="9">
    <source>
        <dbReference type="Proteomes" id="UP000005254"/>
    </source>
</evidence>
<dbReference type="AlphaFoldDB" id="A0ABC7ZIC4"/>
<dbReference type="PROSITE" id="PS01311">
    <property type="entry name" value="LGT"/>
    <property type="match status" value="1"/>
</dbReference>
<dbReference type="EMBL" id="CP003772">
    <property type="protein sequence ID" value="AFQ03892.1"/>
    <property type="molecule type" value="Genomic_DNA"/>
</dbReference>
<keyword evidence="2 7" id="KW-1003">Cell membrane</keyword>
<comment type="subcellular location">
    <subcellularLocation>
        <location evidence="7">Cell membrane</location>
        <topology evidence="7">Multi-pass membrane protein</topology>
    </subcellularLocation>
</comment>
<proteinExistence type="inferred from homology"/>
<keyword evidence="5 7" id="KW-1133">Transmembrane helix</keyword>
<reference evidence="8 9" key="1">
    <citation type="journal article" date="2012" name="J. Bacteriol.">
        <title>Draft Genome Sequences of Four Axenic Mycoplasma genitalium Strains Isolated from Denmark, Japan, and Australia.</title>
        <authorList>
            <person name="McGowin C.L."/>
            <person name="Ma L."/>
            <person name="Jensen J.S."/>
            <person name="Mancuso M.M."/>
            <person name="Hamasuna R."/>
            <person name="Adegboye D."/>
            <person name="Martin D.H."/>
        </authorList>
    </citation>
    <scope>NUCLEOTIDE SEQUENCE [LARGE SCALE GENOMIC DNA]</scope>
    <source>
        <strain evidence="8 9">M6320</strain>
    </source>
</reference>
<evidence type="ECO:0000256" key="1">
    <source>
        <dbReference type="ARBA" id="ARBA00007150"/>
    </source>
</evidence>